<dbReference type="Gene3D" id="1.10.287.70">
    <property type="match status" value="1"/>
</dbReference>
<reference evidence="3" key="1">
    <citation type="submission" date="2022-11" db="UniProtKB">
        <authorList>
            <consortium name="WormBaseParasite"/>
        </authorList>
    </citation>
    <scope>IDENTIFICATION</scope>
</reference>
<name>A0A915K570_ROMCU</name>
<proteinExistence type="predicted"/>
<evidence type="ECO:0000313" key="3">
    <source>
        <dbReference type="WBParaSite" id="nRc.2.0.1.t33000-RA"/>
    </source>
</evidence>
<accession>A0A915K570</accession>
<sequence>MYGFQWPGTESRVKTFKLVFLHVALPLLTWIYIIFGACVFYNIEQPHEILVKNQNLADLRHLQNKTIGQFYDRMKFWSCRKDEELIERLNFSETSYMHFRLREFDELMLFTYRAFQGGLSAKDIDAKSLKLDWTFFSSIFFSTTITS</sequence>
<keyword evidence="1" id="KW-0812">Transmembrane</keyword>
<organism evidence="2 3">
    <name type="scientific">Romanomermis culicivorax</name>
    <name type="common">Nematode worm</name>
    <dbReference type="NCBI Taxonomy" id="13658"/>
    <lineage>
        <taxon>Eukaryota</taxon>
        <taxon>Metazoa</taxon>
        <taxon>Ecdysozoa</taxon>
        <taxon>Nematoda</taxon>
        <taxon>Enoplea</taxon>
        <taxon>Dorylaimia</taxon>
        <taxon>Mermithida</taxon>
        <taxon>Mermithoidea</taxon>
        <taxon>Mermithidae</taxon>
        <taxon>Romanomermis</taxon>
    </lineage>
</organism>
<keyword evidence="1" id="KW-0472">Membrane</keyword>
<keyword evidence="1" id="KW-1133">Transmembrane helix</keyword>
<dbReference type="WBParaSite" id="nRc.2.0.1.t33000-RA">
    <property type="protein sequence ID" value="nRc.2.0.1.t33000-RA"/>
    <property type="gene ID" value="nRc.2.0.1.g33000"/>
</dbReference>
<feature type="transmembrane region" description="Helical" evidence="1">
    <location>
        <begin position="20"/>
        <end position="43"/>
    </location>
</feature>
<evidence type="ECO:0000313" key="2">
    <source>
        <dbReference type="Proteomes" id="UP000887565"/>
    </source>
</evidence>
<evidence type="ECO:0000256" key="1">
    <source>
        <dbReference type="SAM" id="Phobius"/>
    </source>
</evidence>
<dbReference type="Proteomes" id="UP000887565">
    <property type="component" value="Unplaced"/>
</dbReference>
<dbReference type="AlphaFoldDB" id="A0A915K570"/>
<keyword evidence="2" id="KW-1185">Reference proteome</keyword>
<dbReference type="SUPFAM" id="SSF81324">
    <property type="entry name" value="Voltage-gated potassium channels"/>
    <property type="match status" value="1"/>
</dbReference>
<protein>
    <submittedName>
        <fullName evidence="3">Uncharacterized protein</fullName>
    </submittedName>
</protein>